<organism evidence="2 3">
    <name type="scientific">Dermatophagoides pteronyssinus</name>
    <name type="common">European house dust mite</name>
    <dbReference type="NCBI Taxonomy" id="6956"/>
    <lineage>
        <taxon>Eukaryota</taxon>
        <taxon>Metazoa</taxon>
        <taxon>Ecdysozoa</taxon>
        <taxon>Arthropoda</taxon>
        <taxon>Chelicerata</taxon>
        <taxon>Arachnida</taxon>
        <taxon>Acari</taxon>
        <taxon>Acariformes</taxon>
        <taxon>Sarcoptiformes</taxon>
        <taxon>Astigmata</taxon>
        <taxon>Psoroptidia</taxon>
        <taxon>Analgoidea</taxon>
        <taxon>Pyroglyphidae</taxon>
        <taxon>Dermatophagoidinae</taxon>
        <taxon>Dermatophagoides</taxon>
    </lineage>
</organism>
<evidence type="ECO:0000313" key="2">
    <source>
        <dbReference type="Proteomes" id="UP000515146"/>
    </source>
</evidence>
<proteinExistence type="predicted"/>
<dbReference type="KEGG" id="dpte:113790484"/>
<evidence type="ECO:0000256" key="1">
    <source>
        <dbReference type="SAM" id="Phobius"/>
    </source>
</evidence>
<protein>
    <submittedName>
        <fullName evidence="3">Uncharacterized protein LOC113790484</fullName>
    </submittedName>
</protein>
<evidence type="ECO:0000313" key="3">
    <source>
        <dbReference type="RefSeq" id="XP_027195960.1"/>
    </source>
</evidence>
<name>A0A6P6XRD8_DERPT</name>
<dbReference type="AlphaFoldDB" id="A0A6P6XRD8"/>
<keyword evidence="1" id="KW-1133">Transmembrane helix</keyword>
<dbReference type="Proteomes" id="UP000515146">
    <property type="component" value="Unplaced"/>
</dbReference>
<keyword evidence="2" id="KW-1185">Reference proteome</keyword>
<feature type="transmembrane region" description="Helical" evidence="1">
    <location>
        <begin position="12"/>
        <end position="31"/>
    </location>
</feature>
<dbReference type="OrthoDB" id="6532728at2759"/>
<gene>
    <name evidence="3" type="primary">LOC113790484</name>
</gene>
<accession>A0A6P6XRD8</accession>
<dbReference type="RefSeq" id="XP_027195960.1">
    <property type="nucleotide sequence ID" value="XM_027340159.1"/>
</dbReference>
<sequence length="157" mass="18403">MNPNRLRLTTKQLSSSTTTITLAMIMLILIMNQIQPNYAGPLAEMQAFRLGQSLTRQPITIWRRVFYPFPVNVVEKKYVPVKIPIPVYVKPPPTPSYQPSSSYLSYATYPYYNSKTYSSQLNQQYQDQQYQSSNQSPRYYYQTPILTATNNYQSYYY</sequence>
<keyword evidence="1" id="KW-0812">Transmembrane</keyword>
<dbReference type="InParanoid" id="A0A6P6XRD8"/>
<keyword evidence="1" id="KW-0472">Membrane</keyword>
<reference evidence="3" key="1">
    <citation type="submission" date="2025-08" db="UniProtKB">
        <authorList>
            <consortium name="RefSeq"/>
        </authorList>
    </citation>
    <scope>IDENTIFICATION</scope>
    <source>
        <strain evidence="3">Airmid</strain>
    </source>
</reference>